<gene>
    <name evidence="2" type="ORF">DLM65_01845</name>
</gene>
<dbReference type="AlphaFoldDB" id="A0A2W6ADS7"/>
<feature type="compositionally biased region" description="Low complexity" evidence="1">
    <location>
        <begin position="1"/>
        <end position="29"/>
    </location>
</feature>
<comment type="caution">
    <text evidence="2">The sequence shown here is derived from an EMBL/GenBank/DDBJ whole genome shotgun (WGS) entry which is preliminary data.</text>
</comment>
<organism evidence="2 3">
    <name type="scientific">Candidatus Aeolococcus gillhamiae</name>
    <dbReference type="NCBI Taxonomy" id="3127015"/>
    <lineage>
        <taxon>Bacteria</taxon>
        <taxon>Bacillati</taxon>
        <taxon>Candidatus Dormiibacterota</taxon>
        <taxon>Candidatus Dormibacteria</taxon>
        <taxon>Candidatus Aeolococcales</taxon>
        <taxon>Candidatus Aeolococcaceae</taxon>
        <taxon>Candidatus Aeolococcus</taxon>
    </lineage>
</organism>
<dbReference type="PANTHER" id="PTHR39420:SF1">
    <property type="entry name" value="HYDROLASE"/>
    <property type="match status" value="1"/>
</dbReference>
<sequence length="443" mass="48577">MPWWRWSPPSRASSPDVSSSMSRSCVSAAGARSDSTRTGLRGRPRSRCTSTAAQGRRCEDPAYHRLMPRFPAPTLRTALAAGAMGAGAVISARALLRPRQGGEPGLVDWEAVRRTAYERGGAGGGEAGTGCAEDVAAQCDRIAAELAPLMAAVCEQPLVHFPRFVVLDRHGFVDVNIGIAKRLIVPIEELRATLPDSRATALGRGVMNRYVGMLFGIMSQRVLGQYDPVLSLGPPAEGETPALYLVEPNIAGFARIAGAPTEPLRRWLILHELTHAWQFGEHTWLREHLVGMMDEMIRSSLKHATGDGNGRTPNARQLLERLPDAVRTQLRGIARLQAVMSVLEGYANFVMHRVGKENLDHFDELEAAFARRRAQRTVVERAVLAITGINMKMRQYEVGERFCEAVASAGGVTLLNRVWEGAEMMPSAAELRHPDQWVARARR</sequence>
<reference evidence="2 3" key="1">
    <citation type="journal article" date="2017" name="Nature">
        <title>Atmospheric trace gases support primary production in Antarctic desert surface soil.</title>
        <authorList>
            <person name="Ji M."/>
            <person name="Greening C."/>
            <person name="Vanwonterghem I."/>
            <person name="Carere C.R."/>
            <person name="Bay S.K."/>
            <person name="Steen J.A."/>
            <person name="Montgomery K."/>
            <person name="Lines T."/>
            <person name="Beardall J."/>
            <person name="van Dorst J."/>
            <person name="Snape I."/>
            <person name="Stott M.B."/>
            <person name="Hugenholtz P."/>
            <person name="Ferrari B.C."/>
        </authorList>
    </citation>
    <scope>NUCLEOTIDE SEQUENCE [LARGE SCALE GENOMIC DNA]</scope>
    <source>
        <strain evidence="2">RRmetagenome_bin12</strain>
    </source>
</reference>
<evidence type="ECO:0000256" key="1">
    <source>
        <dbReference type="SAM" id="MobiDB-lite"/>
    </source>
</evidence>
<dbReference type="PANTHER" id="PTHR39420">
    <property type="match status" value="1"/>
</dbReference>
<dbReference type="Gene3D" id="1.20.150.30">
    <property type="entry name" value="Zincin-like metallopeptidase, N-terminal domain"/>
    <property type="match status" value="1"/>
</dbReference>
<dbReference type="InterPro" id="IPR022454">
    <property type="entry name" value="CHP03883_F420-assoc"/>
</dbReference>
<feature type="region of interest" description="Disordered" evidence="1">
    <location>
        <begin position="1"/>
        <end position="53"/>
    </location>
</feature>
<protein>
    <recommendedName>
        <fullName evidence="4">Coenzyme F420 biosynthesis-associated protein</fullName>
    </recommendedName>
</protein>
<dbReference type="Proteomes" id="UP000248724">
    <property type="component" value="Unassembled WGS sequence"/>
</dbReference>
<proteinExistence type="predicted"/>
<dbReference type="Pfam" id="PF10103">
    <property type="entry name" value="Zincin_2"/>
    <property type="match status" value="1"/>
</dbReference>
<dbReference type="EMBL" id="QHBU01000035">
    <property type="protein sequence ID" value="PZR83438.1"/>
    <property type="molecule type" value="Genomic_DNA"/>
</dbReference>
<evidence type="ECO:0000313" key="2">
    <source>
        <dbReference type="EMBL" id="PZR83438.1"/>
    </source>
</evidence>
<accession>A0A2W6ADS7</accession>
<dbReference type="NCBIfam" id="TIGR03883">
    <property type="entry name" value="DUF2342_F420"/>
    <property type="match status" value="1"/>
</dbReference>
<evidence type="ECO:0000313" key="3">
    <source>
        <dbReference type="Proteomes" id="UP000248724"/>
    </source>
</evidence>
<name>A0A2W6ADS7_9BACT</name>
<dbReference type="SUPFAM" id="SSF55486">
    <property type="entry name" value="Metalloproteases ('zincins'), catalytic domain"/>
    <property type="match status" value="1"/>
</dbReference>
<dbReference type="InterPro" id="IPR042271">
    <property type="entry name" value="Zinicin_2_N"/>
</dbReference>
<dbReference type="NCBIfam" id="TIGR03624">
    <property type="entry name" value="putative hydrolase"/>
    <property type="match status" value="1"/>
</dbReference>
<dbReference type="InterPro" id="IPR018766">
    <property type="entry name" value="Zinicin_2"/>
</dbReference>
<evidence type="ECO:0008006" key="4">
    <source>
        <dbReference type="Google" id="ProtNLM"/>
    </source>
</evidence>